<dbReference type="Proteomes" id="UP001338125">
    <property type="component" value="Unassembled WGS sequence"/>
</dbReference>
<dbReference type="PANTHER" id="PTHR43591:SF24">
    <property type="entry name" value="2-METHOXY-6-POLYPRENYL-1,4-BENZOQUINOL METHYLASE, MITOCHONDRIAL"/>
    <property type="match status" value="1"/>
</dbReference>
<dbReference type="SUPFAM" id="SSF53335">
    <property type="entry name" value="S-adenosyl-L-methionine-dependent methyltransferases"/>
    <property type="match status" value="1"/>
</dbReference>
<organism evidence="2 3">
    <name type="scientific">Cladobotryum mycophilum</name>
    <dbReference type="NCBI Taxonomy" id="491253"/>
    <lineage>
        <taxon>Eukaryota</taxon>
        <taxon>Fungi</taxon>
        <taxon>Dikarya</taxon>
        <taxon>Ascomycota</taxon>
        <taxon>Pezizomycotina</taxon>
        <taxon>Sordariomycetes</taxon>
        <taxon>Hypocreomycetidae</taxon>
        <taxon>Hypocreales</taxon>
        <taxon>Hypocreaceae</taxon>
        <taxon>Cladobotryum</taxon>
    </lineage>
</organism>
<dbReference type="Gene3D" id="3.40.50.150">
    <property type="entry name" value="Vaccinia Virus protein VP39"/>
    <property type="match status" value="1"/>
</dbReference>
<accession>A0ABR0SL17</accession>
<proteinExistence type="inferred from homology"/>
<dbReference type="Pfam" id="PF13489">
    <property type="entry name" value="Methyltransf_23"/>
    <property type="match status" value="1"/>
</dbReference>
<comment type="caution">
    <text evidence="2">The sequence shown here is derived from an EMBL/GenBank/DDBJ whole genome shotgun (WGS) entry which is preliminary data.</text>
</comment>
<dbReference type="InterPro" id="IPR029063">
    <property type="entry name" value="SAM-dependent_MTases_sf"/>
</dbReference>
<dbReference type="CDD" id="cd02440">
    <property type="entry name" value="AdoMet_MTases"/>
    <property type="match status" value="1"/>
</dbReference>
<sequence length="366" mass="40981">MYDDDDTTFSLASVTDATSITTPTEGYDDGGTEDIDLLDAGDEDYASGRWETASGQSTSVPPSVYEDELAHGRRYHGFRRGIYPLPNDEVEMHREETVHAMFLQLMGGHLFYSNIGDYPQKIIDIGTGTGVWAIDVADQYPSASVIGTDLSPIQPSWVPINVRMFIEDCEEPEWLHGSDYDLVHFRQMAGVLRNLDSLLTKIYPHVKNGGWVEFHELIPEIRCDDGTMKDDDPLKVFTEVSKSAMRLYGFRHLTNGDLEIILERAGFTNIHCITKKVPISAWPRDKYLRAIGVFMKATVYESLGAMAAKPLAALNMTEAERLAMVAAARKSLEDNTVHRYINCCVCYAQKKEGEYVSQFYGQSTGS</sequence>
<keyword evidence="3" id="KW-1185">Reference proteome</keyword>
<dbReference type="GO" id="GO:0032259">
    <property type="term" value="P:methylation"/>
    <property type="evidence" value="ECO:0007669"/>
    <property type="project" value="UniProtKB-KW"/>
</dbReference>
<keyword evidence="2" id="KW-0489">Methyltransferase</keyword>
<name>A0ABR0SL17_9HYPO</name>
<dbReference type="PANTHER" id="PTHR43591">
    <property type="entry name" value="METHYLTRANSFERASE"/>
    <property type="match status" value="1"/>
</dbReference>
<reference evidence="2 3" key="1">
    <citation type="submission" date="2024-01" db="EMBL/GenBank/DDBJ databases">
        <title>Complete genome of Cladobotryum mycophilum ATHUM6906.</title>
        <authorList>
            <person name="Christinaki A.C."/>
            <person name="Myridakis A.I."/>
            <person name="Kouvelis V.N."/>
        </authorList>
    </citation>
    <scope>NUCLEOTIDE SEQUENCE [LARGE SCALE GENOMIC DNA]</scope>
    <source>
        <strain evidence="2 3">ATHUM6906</strain>
    </source>
</reference>
<keyword evidence="2" id="KW-0808">Transferase</keyword>
<evidence type="ECO:0000313" key="2">
    <source>
        <dbReference type="EMBL" id="KAK5992861.1"/>
    </source>
</evidence>
<evidence type="ECO:0000313" key="3">
    <source>
        <dbReference type="Proteomes" id="UP001338125"/>
    </source>
</evidence>
<gene>
    <name evidence="2" type="ORF">PT974_06283</name>
</gene>
<protein>
    <submittedName>
        <fullName evidence="2">Methyltransferase pytC</fullName>
    </submittedName>
</protein>
<dbReference type="EMBL" id="JAVFKD010000012">
    <property type="protein sequence ID" value="KAK5992861.1"/>
    <property type="molecule type" value="Genomic_DNA"/>
</dbReference>
<comment type="similarity">
    <text evidence="1">Belongs to the methyltransferase superfamily. LaeA methyltransferase family.</text>
</comment>
<evidence type="ECO:0000256" key="1">
    <source>
        <dbReference type="ARBA" id="ARBA00038158"/>
    </source>
</evidence>
<dbReference type="GO" id="GO:0008168">
    <property type="term" value="F:methyltransferase activity"/>
    <property type="evidence" value="ECO:0007669"/>
    <property type="project" value="UniProtKB-KW"/>
</dbReference>